<feature type="domain" description="Methyltransferase" evidence="1">
    <location>
        <begin position="31"/>
        <end position="141"/>
    </location>
</feature>
<dbReference type="EMBL" id="PEZZ01000015">
    <property type="protein sequence ID" value="PIS05239.1"/>
    <property type="molecule type" value="Genomic_DNA"/>
</dbReference>
<sequence length="190" mass="20881">MLFVIMVHISGGTQLLDPQKIWQEAEIAERQTVADLGCGGVGHFVIPAARLVGEDGTVYAVDILKSVLQNVASRARLEGYKNVKTVWSNLEVPGATKVADKSLNAATLINILFQSKGHEEILREAKRMLKGEGTLVIVDWKKESKPFGPPTVDRVNPNELKKKAIKVGFSFVKEFEAGPYHFGLVFVKPV</sequence>
<dbReference type="InterPro" id="IPR029063">
    <property type="entry name" value="SAM-dependent_MTases_sf"/>
</dbReference>
<organism evidence="2 3">
    <name type="scientific">Candidatus Buchananbacteria bacterium CG10_big_fil_rev_8_21_14_0_10_42_9</name>
    <dbReference type="NCBI Taxonomy" id="1974526"/>
    <lineage>
        <taxon>Bacteria</taxon>
        <taxon>Candidatus Buchananiibacteriota</taxon>
    </lineage>
</organism>
<proteinExistence type="predicted"/>
<evidence type="ECO:0000259" key="1">
    <source>
        <dbReference type="Pfam" id="PF13847"/>
    </source>
</evidence>
<dbReference type="AlphaFoldDB" id="A0A2H0W1J9"/>
<comment type="caution">
    <text evidence="2">The sequence shown here is derived from an EMBL/GenBank/DDBJ whole genome shotgun (WGS) entry which is preliminary data.</text>
</comment>
<dbReference type="Gene3D" id="3.40.50.150">
    <property type="entry name" value="Vaccinia Virus protein VP39"/>
    <property type="match status" value="1"/>
</dbReference>
<dbReference type="Proteomes" id="UP000230935">
    <property type="component" value="Unassembled WGS sequence"/>
</dbReference>
<protein>
    <recommendedName>
        <fullName evidence="1">Methyltransferase domain-containing protein</fullName>
    </recommendedName>
</protein>
<reference evidence="3" key="1">
    <citation type="submission" date="2017-09" db="EMBL/GenBank/DDBJ databases">
        <title>Depth-based differentiation of microbial function through sediment-hosted aquifers and enrichment of novel symbionts in the deep terrestrial subsurface.</title>
        <authorList>
            <person name="Probst A.J."/>
            <person name="Ladd B."/>
            <person name="Jarett J.K."/>
            <person name="Geller-Mcgrath D.E."/>
            <person name="Sieber C.M.K."/>
            <person name="Emerson J.B."/>
            <person name="Anantharaman K."/>
            <person name="Thomas B.C."/>
            <person name="Malmstrom R."/>
            <person name="Stieglmeier M."/>
            <person name="Klingl A."/>
            <person name="Woyke T."/>
            <person name="Ryan C.M."/>
            <person name="Banfield J.F."/>
        </authorList>
    </citation>
    <scope>NUCLEOTIDE SEQUENCE [LARGE SCALE GENOMIC DNA]</scope>
</reference>
<name>A0A2H0W1J9_9BACT</name>
<dbReference type="CDD" id="cd02440">
    <property type="entry name" value="AdoMet_MTases"/>
    <property type="match status" value="1"/>
</dbReference>
<gene>
    <name evidence="2" type="ORF">COT81_02135</name>
</gene>
<evidence type="ECO:0000313" key="2">
    <source>
        <dbReference type="EMBL" id="PIS05239.1"/>
    </source>
</evidence>
<dbReference type="SUPFAM" id="SSF53335">
    <property type="entry name" value="S-adenosyl-L-methionine-dependent methyltransferases"/>
    <property type="match status" value="1"/>
</dbReference>
<accession>A0A2H0W1J9</accession>
<dbReference type="Pfam" id="PF13847">
    <property type="entry name" value="Methyltransf_31"/>
    <property type="match status" value="1"/>
</dbReference>
<evidence type="ECO:0000313" key="3">
    <source>
        <dbReference type="Proteomes" id="UP000230935"/>
    </source>
</evidence>
<dbReference type="InterPro" id="IPR025714">
    <property type="entry name" value="Methyltranfer_dom"/>
</dbReference>